<sequence>MADVAAHGLGDRSLRELAAAVHSSHRMLLYHFGSRDGLVAAVVEFVESDQRRVLAELAVESETPAELIRRLWRRVSAPEVLPFVRLFFETVAHRGAADLTAPWIEESAPITERFGLPFDPAEIRLGVAVTRGLLVDVILTGDVSAATESLERFIEHWQSAVTPAEGG</sequence>
<proteinExistence type="predicted"/>
<name>A0ABP6ZRT7_9ACTN</name>
<organism evidence="1 2">
    <name type="scientific">Microlunatus ginsengisoli</name>
    <dbReference type="NCBI Taxonomy" id="363863"/>
    <lineage>
        <taxon>Bacteria</taxon>
        <taxon>Bacillati</taxon>
        <taxon>Actinomycetota</taxon>
        <taxon>Actinomycetes</taxon>
        <taxon>Propionibacteriales</taxon>
        <taxon>Propionibacteriaceae</taxon>
        <taxon>Microlunatus</taxon>
    </lineage>
</organism>
<dbReference type="Gene3D" id="1.10.357.10">
    <property type="entry name" value="Tetracycline Repressor, domain 2"/>
    <property type="match status" value="1"/>
</dbReference>
<dbReference type="Proteomes" id="UP001501490">
    <property type="component" value="Unassembled WGS sequence"/>
</dbReference>
<dbReference type="SUPFAM" id="SSF46689">
    <property type="entry name" value="Homeodomain-like"/>
    <property type="match status" value="1"/>
</dbReference>
<gene>
    <name evidence="1" type="ORF">GCM10022236_18030</name>
</gene>
<dbReference type="EMBL" id="BAABAB010000010">
    <property type="protein sequence ID" value="GAA3616268.1"/>
    <property type="molecule type" value="Genomic_DNA"/>
</dbReference>
<reference evidence="2" key="1">
    <citation type="journal article" date="2019" name="Int. J. Syst. Evol. Microbiol.">
        <title>The Global Catalogue of Microorganisms (GCM) 10K type strain sequencing project: providing services to taxonomists for standard genome sequencing and annotation.</title>
        <authorList>
            <consortium name="The Broad Institute Genomics Platform"/>
            <consortium name="The Broad Institute Genome Sequencing Center for Infectious Disease"/>
            <person name="Wu L."/>
            <person name="Ma J."/>
        </authorList>
    </citation>
    <scope>NUCLEOTIDE SEQUENCE [LARGE SCALE GENOMIC DNA]</scope>
    <source>
        <strain evidence="2">JCM 16929</strain>
    </source>
</reference>
<accession>A0ABP6ZRT7</accession>
<evidence type="ECO:0000313" key="1">
    <source>
        <dbReference type="EMBL" id="GAA3616268.1"/>
    </source>
</evidence>
<comment type="caution">
    <text evidence="1">The sequence shown here is derived from an EMBL/GenBank/DDBJ whole genome shotgun (WGS) entry which is preliminary data.</text>
</comment>
<protein>
    <submittedName>
        <fullName evidence="1">TetR/AcrR family transcriptional regulator</fullName>
    </submittedName>
</protein>
<dbReference type="InterPro" id="IPR009057">
    <property type="entry name" value="Homeodomain-like_sf"/>
</dbReference>
<keyword evidence="2" id="KW-1185">Reference proteome</keyword>
<evidence type="ECO:0000313" key="2">
    <source>
        <dbReference type="Proteomes" id="UP001501490"/>
    </source>
</evidence>